<dbReference type="OrthoDB" id="1624361at2759"/>
<proteinExistence type="inferred from homology"/>
<dbReference type="Pfam" id="PF02519">
    <property type="entry name" value="Auxin_inducible"/>
    <property type="match status" value="1"/>
</dbReference>
<dbReference type="Proteomes" id="UP000250235">
    <property type="component" value="Unassembled WGS sequence"/>
</dbReference>
<dbReference type="InterPro" id="IPR003676">
    <property type="entry name" value="SAUR_fam"/>
</dbReference>
<evidence type="ECO:0000256" key="1">
    <source>
        <dbReference type="ARBA" id="ARBA00006974"/>
    </source>
</evidence>
<dbReference type="PANTHER" id="PTHR31374">
    <property type="entry name" value="AUXIN-INDUCED PROTEIN-LIKE-RELATED"/>
    <property type="match status" value="1"/>
</dbReference>
<keyword evidence="3" id="KW-1185">Reference proteome</keyword>
<dbReference type="GO" id="GO:0009733">
    <property type="term" value="P:response to auxin"/>
    <property type="evidence" value="ECO:0007669"/>
    <property type="project" value="InterPro"/>
</dbReference>
<evidence type="ECO:0000313" key="2">
    <source>
        <dbReference type="EMBL" id="KZV44110.1"/>
    </source>
</evidence>
<accession>A0A2Z7CAR6</accession>
<name>A0A2Z7CAR6_9LAMI</name>
<dbReference type="EMBL" id="KQ997539">
    <property type="protein sequence ID" value="KZV44110.1"/>
    <property type="molecule type" value="Genomic_DNA"/>
</dbReference>
<reference evidence="2 3" key="1">
    <citation type="journal article" date="2015" name="Proc. Natl. Acad. Sci. U.S.A.">
        <title>The resurrection genome of Boea hygrometrica: A blueprint for survival of dehydration.</title>
        <authorList>
            <person name="Xiao L."/>
            <person name="Yang G."/>
            <person name="Zhang L."/>
            <person name="Yang X."/>
            <person name="Zhao S."/>
            <person name="Ji Z."/>
            <person name="Zhou Q."/>
            <person name="Hu M."/>
            <person name="Wang Y."/>
            <person name="Chen M."/>
            <person name="Xu Y."/>
            <person name="Jin H."/>
            <person name="Xiao X."/>
            <person name="Hu G."/>
            <person name="Bao F."/>
            <person name="Hu Y."/>
            <person name="Wan P."/>
            <person name="Li L."/>
            <person name="Deng X."/>
            <person name="Kuang T."/>
            <person name="Xiang C."/>
            <person name="Zhu J.K."/>
            <person name="Oliver M.J."/>
            <person name="He Y."/>
        </authorList>
    </citation>
    <scope>NUCLEOTIDE SEQUENCE [LARGE SCALE GENOMIC DNA]</scope>
    <source>
        <strain evidence="3">cv. XS01</strain>
    </source>
</reference>
<protein>
    <submittedName>
        <fullName evidence="2">Uncharacterized protein</fullName>
    </submittedName>
</protein>
<gene>
    <name evidence="2" type="ORF">F511_30987</name>
</gene>
<comment type="similarity">
    <text evidence="1">Belongs to the ARG7 family.</text>
</comment>
<dbReference type="AlphaFoldDB" id="A0A2Z7CAR6"/>
<organism evidence="2 3">
    <name type="scientific">Dorcoceras hygrometricum</name>
    <dbReference type="NCBI Taxonomy" id="472368"/>
    <lineage>
        <taxon>Eukaryota</taxon>
        <taxon>Viridiplantae</taxon>
        <taxon>Streptophyta</taxon>
        <taxon>Embryophyta</taxon>
        <taxon>Tracheophyta</taxon>
        <taxon>Spermatophyta</taxon>
        <taxon>Magnoliopsida</taxon>
        <taxon>eudicotyledons</taxon>
        <taxon>Gunneridae</taxon>
        <taxon>Pentapetalae</taxon>
        <taxon>asterids</taxon>
        <taxon>lamiids</taxon>
        <taxon>Lamiales</taxon>
        <taxon>Gesneriaceae</taxon>
        <taxon>Didymocarpoideae</taxon>
        <taxon>Trichosporeae</taxon>
        <taxon>Loxocarpinae</taxon>
        <taxon>Dorcoceras</taxon>
    </lineage>
</organism>
<sequence>MLLRWRKKAAMAAKRAPSDVPAGHVAVTVGPDYKRFVVRAAYLNHPVFKKLLVEAEEEYGFTNTGPLAIPCDESRFEETLHYLARIESSTSKPARFTSFDEAQGNCHLGFRTNLEFWADSRPLLH</sequence>
<evidence type="ECO:0000313" key="3">
    <source>
        <dbReference type="Proteomes" id="UP000250235"/>
    </source>
</evidence>
<dbReference type="PANTHER" id="PTHR31374:SF119">
    <property type="entry name" value="SAUR-LIKE AUXIN-RESPONSIVE PROTEIN FAMILY"/>
    <property type="match status" value="1"/>
</dbReference>